<dbReference type="HOGENOM" id="CLU_873528_0_0_7"/>
<evidence type="ECO:0000313" key="1">
    <source>
        <dbReference type="EMBL" id="ACN16734.1"/>
    </source>
</evidence>
<proteinExistence type="predicted"/>
<dbReference type="KEGG" id="dat:HRM2_36760"/>
<keyword evidence="1" id="KW-0808">Transferase</keyword>
<dbReference type="Pfam" id="PF13489">
    <property type="entry name" value="Methyltransf_23"/>
    <property type="match status" value="1"/>
</dbReference>
<dbReference type="PANTHER" id="PTHR43861:SF6">
    <property type="entry name" value="METHYLTRANSFERASE TYPE 11"/>
    <property type="match status" value="1"/>
</dbReference>
<protein>
    <submittedName>
        <fullName evidence="1">SAM-dependent methyltransferase family protein</fullName>
    </submittedName>
</protein>
<dbReference type="Proteomes" id="UP000000442">
    <property type="component" value="Chromosome"/>
</dbReference>
<accession>C0QA16</accession>
<dbReference type="GO" id="GO:0008168">
    <property type="term" value="F:methyltransferase activity"/>
    <property type="evidence" value="ECO:0007669"/>
    <property type="project" value="UniProtKB-KW"/>
</dbReference>
<dbReference type="PANTHER" id="PTHR43861">
    <property type="entry name" value="TRANS-ACONITATE 2-METHYLTRANSFERASE-RELATED"/>
    <property type="match status" value="1"/>
</dbReference>
<dbReference type="RefSeq" id="WP_015905483.1">
    <property type="nucleotide sequence ID" value="NC_012108.1"/>
</dbReference>
<dbReference type="Gene3D" id="3.40.50.150">
    <property type="entry name" value="Vaccinia Virus protein VP39"/>
    <property type="match status" value="1"/>
</dbReference>
<name>C0QA16_DESAH</name>
<keyword evidence="1" id="KW-0489">Methyltransferase</keyword>
<dbReference type="EMBL" id="CP001087">
    <property type="protein sequence ID" value="ACN16734.1"/>
    <property type="molecule type" value="Genomic_DNA"/>
</dbReference>
<keyword evidence="2" id="KW-1185">Reference proteome</keyword>
<dbReference type="GO" id="GO:0032259">
    <property type="term" value="P:methylation"/>
    <property type="evidence" value="ECO:0007669"/>
    <property type="project" value="UniProtKB-KW"/>
</dbReference>
<reference evidence="1 2" key="1">
    <citation type="journal article" date="2009" name="Environ. Microbiol.">
        <title>Genome sequence of Desulfobacterium autotrophicum HRM2, a marine sulfate reducer oxidizing organic carbon completely to carbon dioxide.</title>
        <authorList>
            <person name="Strittmatter A.W."/>
            <person name="Liesegang H."/>
            <person name="Rabus R."/>
            <person name="Decker I."/>
            <person name="Amann J."/>
            <person name="Andres S."/>
            <person name="Henne A."/>
            <person name="Fricke W.F."/>
            <person name="Martinez-Arias R."/>
            <person name="Bartels D."/>
            <person name="Goesmann A."/>
            <person name="Krause L."/>
            <person name="Puehler A."/>
            <person name="Klenk H.P."/>
            <person name="Richter M."/>
            <person name="Schuler M."/>
            <person name="Gloeckner F.O."/>
            <person name="Meyerdierks A."/>
            <person name="Gottschalk G."/>
            <person name="Amann R."/>
        </authorList>
    </citation>
    <scope>NUCLEOTIDE SEQUENCE [LARGE SCALE GENOMIC DNA]</scope>
    <source>
        <strain evidence="2">ATCC 43914 / DSM 3382 / HRM2</strain>
    </source>
</reference>
<sequence length="318" mass="36670">MNQTVKELHKKRMKLWDASISNHKKYIDNQNGLFRDEFVEYRKCPVCSQDNYLNIFFKEGGSYVKCLNCSMVYLNPVFTDDALNDYYEKNHSVQAQIVESGDSFYEKIYNHGLNSIEKICPPGNILDIGCSSGVFLDLSKNRGWKTNGIELNVREFKMAQMKGHSVYNSLIENTKFDKKFNAITLWDVFEHIKNGKFYLNMMKKLLMKNGVIFLQIPNSDSLAAKILQKKCNMFDGLEHVNLYGVNTIKLLAKRCGLRVLDIQTVIPEIGVINNYLNYEDPYLGNTENKTNIPNLIDENELNIKLLGYKLQVVLGELK</sequence>
<dbReference type="OrthoDB" id="5320891at2"/>
<dbReference type="STRING" id="177437.HRM2_36760"/>
<dbReference type="AlphaFoldDB" id="C0QA16"/>
<evidence type="ECO:0000313" key="2">
    <source>
        <dbReference type="Proteomes" id="UP000000442"/>
    </source>
</evidence>
<dbReference type="InterPro" id="IPR029063">
    <property type="entry name" value="SAM-dependent_MTases_sf"/>
</dbReference>
<dbReference type="SUPFAM" id="SSF53335">
    <property type="entry name" value="S-adenosyl-L-methionine-dependent methyltransferases"/>
    <property type="match status" value="1"/>
</dbReference>
<dbReference type="eggNOG" id="COG2227">
    <property type="taxonomic scope" value="Bacteria"/>
</dbReference>
<organism evidence="1 2">
    <name type="scientific">Desulforapulum autotrophicum (strain ATCC 43914 / DSM 3382 / VKM B-1955 / HRM2)</name>
    <name type="common">Desulfobacterium autotrophicum</name>
    <dbReference type="NCBI Taxonomy" id="177437"/>
    <lineage>
        <taxon>Bacteria</taxon>
        <taxon>Pseudomonadati</taxon>
        <taxon>Thermodesulfobacteriota</taxon>
        <taxon>Desulfobacteria</taxon>
        <taxon>Desulfobacterales</taxon>
        <taxon>Desulfobacteraceae</taxon>
        <taxon>Desulforapulum</taxon>
    </lineage>
</organism>
<gene>
    <name evidence="1" type="ordered locus">HRM2_36760</name>
</gene>